<evidence type="ECO:0000259" key="1">
    <source>
        <dbReference type="PROSITE" id="PS50042"/>
    </source>
</evidence>
<dbReference type="Gene3D" id="2.60.120.10">
    <property type="entry name" value="Jelly Rolls"/>
    <property type="match status" value="1"/>
</dbReference>
<dbReference type="EMBL" id="JAEDAO010000001">
    <property type="protein sequence ID" value="MBK0391137.1"/>
    <property type="molecule type" value="Genomic_DNA"/>
</dbReference>
<dbReference type="GO" id="GO:0003700">
    <property type="term" value="F:DNA-binding transcription factor activity"/>
    <property type="evidence" value="ECO:0007669"/>
    <property type="project" value="TreeGrafter"/>
</dbReference>
<dbReference type="GO" id="GO:0005829">
    <property type="term" value="C:cytosol"/>
    <property type="evidence" value="ECO:0007669"/>
    <property type="project" value="TreeGrafter"/>
</dbReference>
<sequence>MESALLQDFTADEVDALGSVMLHVRARPGQLLIREDDKSDWMMLLLSGTVDVGKRPVGATSQAPVQSEAARLAVLRAGAVLGEMSMLDGEPRFASCWALGDVEAAVLTREGVARLIAEQPGVGAKLLVKITQLLAQRLRNTSHQLMRHLKGER</sequence>
<accession>A0A934PYQ1</accession>
<keyword evidence="3" id="KW-1185">Reference proteome</keyword>
<dbReference type="Pfam" id="PF00027">
    <property type="entry name" value="cNMP_binding"/>
    <property type="match status" value="1"/>
</dbReference>
<dbReference type="SMART" id="SM00100">
    <property type="entry name" value="cNMP"/>
    <property type="match status" value="1"/>
</dbReference>
<organism evidence="2 3">
    <name type="scientific">Ramlibacter algicola</name>
    <dbReference type="NCBI Taxonomy" id="2795217"/>
    <lineage>
        <taxon>Bacteria</taxon>
        <taxon>Pseudomonadati</taxon>
        <taxon>Pseudomonadota</taxon>
        <taxon>Betaproteobacteria</taxon>
        <taxon>Burkholderiales</taxon>
        <taxon>Comamonadaceae</taxon>
        <taxon>Ramlibacter</taxon>
    </lineage>
</organism>
<reference evidence="2" key="1">
    <citation type="submission" date="2020-12" db="EMBL/GenBank/DDBJ databases">
        <title>Ramlibacter sp. nov., isolated from a freshwater alga, Cryptomonas.</title>
        <authorList>
            <person name="Kim H.M."/>
            <person name="Jeon C.O."/>
        </authorList>
    </citation>
    <scope>NUCLEOTIDE SEQUENCE</scope>
    <source>
        <strain evidence="2">CrO1</strain>
    </source>
</reference>
<name>A0A934PYQ1_9BURK</name>
<dbReference type="SUPFAM" id="SSF51206">
    <property type="entry name" value="cAMP-binding domain-like"/>
    <property type="match status" value="1"/>
</dbReference>
<protein>
    <submittedName>
        <fullName evidence="2">Cyclic nucleotide-binding domain-containing protein</fullName>
    </submittedName>
</protein>
<feature type="domain" description="Cyclic nucleotide-binding" evidence="1">
    <location>
        <begin position="5"/>
        <end position="116"/>
    </location>
</feature>
<dbReference type="InterPro" id="IPR018490">
    <property type="entry name" value="cNMP-bd_dom_sf"/>
</dbReference>
<dbReference type="InterPro" id="IPR050397">
    <property type="entry name" value="Env_Response_Regulators"/>
</dbReference>
<evidence type="ECO:0000313" key="3">
    <source>
        <dbReference type="Proteomes" id="UP000617041"/>
    </source>
</evidence>
<dbReference type="InterPro" id="IPR000595">
    <property type="entry name" value="cNMP-bd_dom"/>
</dbReference>
<dbReference type="Proteomes" id="UP000617041">
    <property type="component" value="Unassembled WGS sequence"/>
</dbReference>
<gene>
    <name evidence="2" type="ORF">I8E28_00910</name>
</gene>
<proteinExistence type="predicted"/>
<evidence type="ECO:0000313" key="2">
    <source>
        <dbReference type="EMBL" id="MBK0391137.1"/>
    </source>
</evidence>
<dbReference type="PANTHER" id="PTHR24567:SF68">
    <property type="entry name" value="DNA-BINDING TRANSCRIPTIONAL DUAL REGULATOR CRP"/>
    <property type="match status" value="1"/>
</dbReference>
<dbReference type="AlphaFoldDB" id="A0A934PYQ1"/>
<dbReference type="InterPro" id="IPR014710">
    <property type="entry name" value="RmlC-like_jellyroll"/>
</dbReference>
<dbReference type="CDD" id="cd00038">
    <property type="entry name" value="CAP_ED"/>
    <property type="match status" value="1"/>
</dbReference>
<comment type="caution">
    <text evidence="2">The sequence shown here is derived from an EMBL/GenBank/DDBJ whole genome shotgun (WGS) entry which is preliminary data.</text>
</comment>
<dbReference type="PROSITE" id="PS50042">
    <property type="entry name" value="CNMP_BINDING_3"/>
    <property type="match status" value="1"/>
</dbReference>
<dbReference type="PANTHER" id="PTHR24567">
    <property type="entry name" value="CRP FAMILY TRANSCRIPTIONAL REGULATORY PROTEIN"/>
    <property type="match status" value="1"/>
</dbReference>